<evidence type="ECO:0000313" key="6">
    <source>
        <dbReference type="Proteomes" id="UP000308230"/>
    </source>
</evidence>
<dbReference type="SUPFAM" id="SSF46785">
    <property type="entry name" value="Winged helix' DNA-binding domain"/>
    <property type="match status" value="1"/>
</dbReference>
<dbReference type="GO" id="GO:0003677">
    <property type="term" value="F:DNA binding"/>
    <property type="evidence" value="ECO:0007669"/>
    <property type="project" value="UniProtKB-KW"/>
</dbReference>
<dbReference type="PRINTS" id="PR00035">
    <property type="entry name" value="HTHGNTR"/>
</dbReference>
<evidence type="ECO:0000256" key="3">
    <source>
        <dbReference type="ARBA" id="ARBA00023163"/>
    </source>
</evidence>
<gene>
    <name evidence="5" type="ORF">FCL54_11970</name>
</gene>
<accession>A0A5R9FC57</accession>
<dbReference type="Proteomes" id="UP000308230">
    <property type="component" value="Unassembled WGS sequence"/>
</dbReference>
<dbReference type="Pfam" id="PF07729">
    <property type="entry name" value="FCD"/>
    <property type="match status" value="1"/>
</dbReference>
<dbReference type="EMBL" id="SWLG01000007">
    <property type="protein sequence ID" value="TLS37235.1"/>
    <property type="molecule type" value="Genomic_DNA"/>
</dbReference>
<dbReference type="InterPro" id="IPR000524">
    <property type="entry name" value="Tscrpt_reg_HTH_GntR"/>
</dbReference>
<dbReference type="InterPro" id="IPR036390">
    <property type="entry name" value="WH_DNA-bd_sf"/>
</dbReference>
<dbReference type="PANTHER" id="PTHR43537:SF24">
    <property type="entry name" value="GLUCONATE OPERON TRANSCRIPTIONAL REPRESSOR"/>
    <property type="match status" value="1"/>
</dbReference>
<dbReference type="Gene3D" id="1.20.120.530">
    <property type="entry name" value="GntR ligand-binding domain-like"/>
    <property type="match status" value="1"/>
</dbReference>
<dbReference type="PANTHER" id="PTHR43537">
    <property type="entry name" value="TRANSCRIPTIONAL REGULATOR, GNTR FAMILY"/>
    <property type="match status" value="1"/>
</dbReference>
<feature type="domain" description="HTH gntR-type" evidence="4">
    <location>
        <begin position="13"/>
        <end position="80"/>
    </location>
</feature>
<dbReference type="Pfam" id="PF00392">
    <property type="entry name" value="GntR"/>
    <property type="match status" value="1"/>
</dbReference>
<dbReference type="InterPro" id="IPR036388">
    <property type="entry name" value="WH-like_DNA-bd_sf"/>
</dbReference>
<organism evidence="5 6">
    <name type="scientific">Exobacillus caeni</name>
    <dbReference type="NCBI Taxonomy" id="2574798"/>
    <lineage>
        <taxon>Bacteria</taxon>
        <taxon>Bacillati</taxon>
        <taxon>Bacillota</taxon>
        <taxon>Bacilli</taxon>
        <taxon>Bacillales</taxon>
        <taxon>Guptibacillaceae</taxon>
        <taxon>Exobacillus</taxon>
    </lineage>
</organism>
<keyword evidence="3" id="KW-0804">Transcription</keyword>
<evidence type="ECO:0000313" key="5">
    <source>
        <dbReference type="EMBL" id="TLS37235.1"/>
    </source>
</evidence>
<keyword evidence="6" id="KW-1185">Reference proteome</keyword>
<comment type="caution">
    <text evidence="5">The sequence shown here is derived from an EMBL/GenBank/DDBJ whole genome shotgun (WGS) entry which is preliminary data.</text>
</comment>
<dbReference type="InterPro" id="IPR011711">
    <property type="entry name" value="GntR_C"/>
</dbReference>
<evidence type="ECO:0000259" key="4">
    <source>
        <dbReference type="PROSITE" id="PS50949"/>
    </source>
</evidence>
<keyword evidence="2" id="KW-0238">DNA-binding</keyword>
<dbReference type="SMART" id="SM00345">
    <property type="entry name" value="HTH_GNTR"/>
    <property type="match status" value="1"/>
</dbReference>
<dbReference type="SMART" id="SM00895">
    <property type="entry name" value="FCD"/>
    <property type="match status" value="1"/>
</dbReference>
<dbReference type="AlphaFoldDB" id="A0A5R9FC57"/>
<dbReference type="OrthoDB" id="9781630at2"/>
<evidence type="ECO:0000256" key="2">
    <source>
        <dbReference type="ARBA" id="ARBA00023125"/>
    </source>
</evidence>
<dbReference type="RefSeq" id="WP_138126718.1">
    <property type="nucleotide sequence ID" value="NZ_SWLG01000007.1"/>
</dbReference>
<dbReference type="GO" id="GO:0003700">
    <property type="term" value="F:DNA-binding transcription factor activity"/>
    <property type="evidence" value="ECO:0007669"/>
    <property type="project" value="InterPro"/>
</dbReference>
<sequence length="222" mass="25471">MPIPEGYSSPVRLSAKEKAFNQLQRWIIDGTLLPGEKIYDAEIAEALGVSRTPIREALQLLQMQGFVEMHPGKETRVTSLTREDVLKIYPPLASLQALAAEIAASKVTEKQIDELKKINADYKKAIQNEEPFKALELDEQFHAVIVEIAENPYISDFSSILQLHIRRLKYVFLKQKMTGKDESLHEHQKMLTSFQERNGKAASSYMKQNWLRPMQEVYNLLK</sequence>
<protein>
    <submittedName>
        <fullName evidence="5">GntR family transcriptional regulator</fullName>
    </submittedName>
</protein>
<dbReference type="SUPFAM" id="SSF48008">
    <property type="entry name" value="GntR ligand-binding domain-like"/>
    <property type="match status" value="1"/>
</dbReference>
<dbReference type="Gene3D" id="1.10.10.10">
    <property type="entry name" value="Winged helix-like DNA-binding domain superfamily/Winged helix DNA-binding domain"/>
    <property type="match status" value="1"/>
</dbReference>
<dbReference type="InterPro" id="IPR008920">
    <property type="entry name" value="TF_FadR/GntR_C"/>
</dbReference>
<evidence type="ECO:0000256" key="1">
    <source>
        <dbReference type="ARBA" id="ARBA00023015"/>
    </source>
</evidence>
<dbReference type="PROSITE" id="PS50949">
    <property type="entry name" value="HTH_GNTR"/>
    <property type="match status" value="1"/>
</dbReference>
<keyword evidence="1" id="KW-0805">Transcription regulation</keyword>
<name>A0A5R9FC57_9BACL</name>
<reference evidence="5 6" key="1">
    <citation type="submission" date="2019-04" db="EMBL/GenBank/DDBJ databases">
        <title>Bacillus caeni sp. nov., a bacterium isolated from mangrove sediment.</title>
        <authorList>
            <person name="Huang H."/>
            <person name="Mo K."/>
            <person name="Hu Y."/>
        </authorList>
    </citation>
    <scope>NUCLEOTIDE SEQUENCE [LARGE SCALE GENOMIC DNA]</scope>
    <source>
        <strain evidence="5 6">HB172195</strain>
    </source>
</reference>
<proteinExistence type="predicted"/>
<dbReference type="CDD" id="cd07377">
    <property type="entry name" value="WHTH_GntR"/>
    <property type="match status" value="1"/>
</dbReference>